<gene>
    <name evidence="2" type="ORF">HFV08_29410</name>
</gene>
<name>A0ABX1HAB4_9ACTN</name>
<organism evidence="2 3">
    <name type="scientific">Streptomyces physcomitrii</name>
    <dbReference type="NCBI Taxonomy" id="2724184"/>
    <lineage>
        <taxon>Bacteria</taxon>
        <taxon>Bacillati</taxon>
        <taxon>Actinomycetota</taxon>
        <taxon>Actinomycetes</taxon>
        <taxon>Kitasatosporales</taxon>
        <taxon>Streptomycetaceae</taxon>
        <taxon>Streptomyces</taxon>
    </lineage>
</organism>
<feature type="region of interest" description="Disordered" evidence="1">
    <location>
        <begin position="47"/>
        <end position="144"/>
    </location>
</feature>
<evidence type="ECO:0000256" key="1">
    <source>
        <dbReference type="SAM" id="MobiDB-lite"/>
    </source>
</evidence>
<dbReference type="EMBL" id="JAAWWP010000030">
    <property type="protein sequence ID" value="NKI45287.1"/>
    <property type="molecule type" value="Genomic_DNA"/>
</dbReference>
<protein>
    <submittedName>
        <fullName evidence="2">DUF1800 domain-containing protein</fullName>
    </submittedName>
</protein>
<dbReference type="Pfam" id="PF08811">
    <property type="entry name" value="DUF1800"/>
    <property type="match status" value="1"/>
</dbReference>
<dbReference type="Proteomes" id="UP000772196">
    <property type="component" value="Unassembled WGS sequence"/>
</dbReference>
<feature type="compositionally biased region" description="Low complexity" evidence="1">
    <location>
        <begin position="47"/>
        <end position="64"/>
    </location>
</feature>
<feature type="compositionally biased region" description="Basic and acidic residues" evidence="1">
    <location>
        <begin position="66"/>
        <end position="104"/>
    </location>
</feature>
<comment type="caution">
    <text evidence="2">The sequence shown here is derived from an EMBL/GenBank/DDBJ whole genome shotgun (WGS) entry which is preliminary data.</text>
</comment>
<dbReference type="RefSeq" id="WP_168543622.1">
    <property type="nucleotide sequence ID" value="NZ_JAAWWP010000030.1"/>
</dbReference>
<dbReference type="InterPro" id="IPR014917">
    <property type="entry name" value="DUF1800"/>
</dbReference>
<accession>A0ABX1HAB4</accession>
<proteinExistence type="predicted"/>
<evidence type="ECO:0000313" key="3">
    <source>
        <dbReference type="Proteomes" id="UP000772196"/>
    </source>
</evidence>
<evidence type="ECO:0000313" key="2">
    <source>
        <dbReference type="EMBL" id="NKI45287.1"/>
    </source>
</evidence>
<reference evidence="2 3" key="1">
    <citation type="submission" date="2020-04" db="EMBL/GenBank/DDBJ databases">
        <title>Phylogenetic Diversity and Antibacterial Activity against Ralstonia solanacearum of Endophytic Actinomycete Isolated from Moss.</title>
        <authorList>
            <person name="Zhuang X."/>
        </authorList>
    </citation>
    <scope>NUCLEOTIDE SEQUENCE [LARGE SCALE GENOMIC DNA]</scope>
    <source>
        <strain evidence="2 3">LD120</strain>
    </source>
</reference>
<keyword evidence="3" id="KW-1185">Reference proteome</keyword>
<sequence>MASSELDADARVARLLQRTGFGTAAATDVTAAARAGYAKTLAAALAEGDDPGAGATPAPALGPLPERPKKPGEPEKGSRSEKDPKSEEGSKSQEERGSSEKAGQRDAAGGVRNGVRHDVRNAAARDASRTGADGGGEDGEAADEDARKAYRSALRGQREDAVLWWLDRMVAAERPWREKRTLLWHGHWATSIGKVRSGQAMLAQNETLRRLGGGDFRTLARAMVRDPALLIWLDAPKNTAEAPNENLARELMELFVLGVGNYSEDDVREAAKALTGWTVDRRAEQGPRARFRARRHAGGSRTVLGHSGDLDARALVDLLTEEADCARHLATRWWGWLVSAENAPSRTSLDRLTEAFGARRDITAMLRALFTDPAFTDPDNVLVKQPVEYVVGTLRLLGLRPRRLPEQGGRVLLRSLGGLGQTPFAPPSVGGWPSGPAWLTTAAAQSRLTFAQYVTRAARDTEAMAAIRKETAGERPEALARLLGVREWSKSTRAVLVDASADPARSLAIALTSPEYSVLA</sequence>